<proteinExistence type="predicted"/>
<organism evidence="2">
    <name type="scientific">Campylobacter sp. CCS1377</name>
    <dbReference type="NCBI Taxonomy" id="3158229"/>
    <lineage>
        <taxon>Bacteria</taxon>
        <taxon>Pseudomonadati</taxon>
        <taxon>Campylobacterota</taxon>
        <taxon>Epsilonproteobacteria</taxon>
        <taxon>Campylobacterales</taxon>
        <taxon>Campylobacteraceae</taxon>
        <taxon>Campylobacter</taxon>
    </lineage>
</organism>
<evidence type="ECO:0000256" key="1">
    <source>
        <dbReference type="SAM" id="Phobius"/>
    </source>
</evidence>
<name>A0AAU7E5T7_9BACT</name>
<dbReference type="AlphaFoldDB" id="A0AAU7E5T7"/>
<dbReference type="RefSeq" id="WP_348518348.1">
    <property type="nucleotide sequence ID" value="NZ_CP155620.1"/>
</dbReference>
<keyword evidence="1" id="KW-0812">Transmembrane</keyword>
<gene>
    <name evidence="2" type="ORF">AAH949_07195</name>
</gene>
<dbReference type="EMBL" id="CP155620">
    <property type="protein sequence ID" value="XBJ28869.1"/>
    <property type="molecule type" value="Genomic_DNA"/>
</dbReference>
<reference evidence="2" key="1">
    <citation type="submission" date="2024-05" db="EMBL/GenBank/DDBJ databases">
        <title>Campylobacter coli isolated from environmental waters in Slovenia.</title>
        <authorList>
            <person name="Zautner A.E."/>
            <person name="Bunk B."/>
            <person name="Riedel T."/>
            <person name="Sproeer C."/>
        </authorList>
    </citation>
    <scope>NUCLEOTIDE SEQUENCE</scope>
    <source>
        <strain evidence="2">CCS1377</strain>
    </source>
</reference>
<keyword evidence="1" id="KW-0472">Membrane</keyword>
<sequence length="73" mass="8104">MDYFLFILTFASVSLLPGLCMSLAFSLGVSLGYKKTLWMMLGELVGLGIVVLICGFGAHFVLHTILLLKYLRF</sequence>
<accession>A0AAU7E5T7</accession>
<feature type="transmembrane region" description="Helical" evidence="1">
    <location>
        <begin position="44"/>
        <end position="68"/>
    </location>
</feature>
<protein>
    <submittedName>
        <fullName evidence="2">Uncharacterized protein</fullName>
    </submittedName>
</protein>
<evidence type="ECO:0000313" key="2">
    <source>
        <dbReference type="EMBL" id="XBJ28869.1"/>
    </source>
</evidence>
<keyword evidence="1" id="KW-1133">Transmembrane helix</keyword>